<dbReference type="AlphaFoldDB" id="A0A5B7DZ57"/>
<sequence>MWWCRVSSKWKEVEWLRGGDSLQDITTHQPQHPMPPVDVHLSSPPMKQPDQFSYLCGEKRGMTPKIRAMKGKVATLLHGSITRFGSPVSDCPCLLEFGPLADVLTSPSPDLATYEYL</sequence>
<reference evidence="2 3" key="1">
    <citation type="submission" date="2019-05" db="EMBL/GenBank/DDBJ databases">
        <title>Another draft genome of Portunus trituberculatus and its Hox gene families provides insights of decapod evolution.</title>
        <authorList>
            <person name="Jeong J.-H."/>
            <person name="Song I."/>
            <person name="Kim S."/>
            <person name="Choi T."/>
            <person name="Kim D."/>
            <person name="Ryu S."/>
            <person name="Kim W."/>
        </authorList>
    </citation>
    <scope>NUCLEOTIDE SEQUENCE [LARGE SCALE GENOMIC DNA]</scope>
    <source>
        <tissue evidence="2">Muscle</tissue>
    </source>
</reference>
<evidence type="ECO:0000256" key="1">
    <source>
        <dbReference type="SAM" id="MobiDB-lite"/>
    </source>
</evidence>
<dbReference type="Proteomes" id="UP000324222">
    <property type="component" value="Unassembled WGS sequence"/>
</dbReference>
<gene>
    <name evidence="2" type="ORF">E2C01_020041</name>
</gene>
<feature type="region of interest" description="Disordered" evidence="1">
    <location>
        <begin position="23"/>
        <end position="43"/>
    </location>
</feature>
<proteinExistence type="predicted"/>
<evidence type="ECO:0000313" key="2">
    <source>
        <dbReference type="EMBL" id="MPC26890.1"/>
    </source>
</evidence>
<protein>
    <submittedName>
        <fullName evidence="2">Uncharacterized protein</fullName>
    </submittedName>
</protein>
<keyword evidence="3" id="KW-1185">Reference proteome</keyword>
<accession>A0A5B7DZ57</accession>
<evidence type="ECO:0000313" key="3">
    <source>
        <dbReference type="Proteomes" id="UP000324222"/>
    </source>
</evidence>
<organism evidence="2 3">
    <name type="scientific">Portunus trituberculatus</name>
    <name type="common">Swimming crab</name>
    <name type="synonym">Neptunus trituberculatus</name>
    <dbReference type="NCBI Taxonomy" id="210409"/>
    <lineage>
        <taxon>Eukaryota</taxon>
        <taxon>Metazoa</taxon>
        <taxon>Ecdysozoa</taxon>
        <taxon>Arthropoda</taxon>
        <taxon>Crustacea</taxon>
        <taxon>Multicrustacea</taxon>
        <taxon>Malacostraca</taxon>
        <taxon>Eumalacostraca</taxon>
        <taxon>Eucarida</taxon>
        <taxon>Decapoda</taxon>
        <taxon>Pleocyemata</taxon>
        <taxon>Brachyura</taxon>
        <taxon>Eubrachyura</taxon>
        <taxon>Portunoidea</taxon>
        <taxon>Portunidae</taxon>
        <taxon>Portuninae</taxon>
        <taxon>Portunus</taxon>
    </lineage>
</organism>
<name>A0A5B7DZ57_PORTR</name>
<dbReference type="EMBL" id="VSRR010001666">
    <property type="protein sequence ID" value="MPC26890.1"/>
    <property type="molecule type" value="Genomic_DNA"/>
</dbReference>
<comment type="caution">
    <text evidence="2">The sequence shown here is derived from an EMBL/GenBank/DDBJ whole genome shotgun (WGS) entry which is preliminary data.</text>
</comment>